<dbReference type="EMBL" id="CP067341">
    <property type="protein sequence ID" value="QQP10727.1"/>
    <property type="molecule type" value="Genomic_DNA"/>
</dbReference>
<sequence length="51" mass="5844">MDSVKVSIRCETGIFNRNEVDMNQYLELVNEDVSVLLPENQFIGVKVTVEK</sequence>
<evidence type="ECO:0000313" key="1">
    <source>
        <dbReference type="EMBL" id="QQP10727.1"/>
    </source>
</evidence>
<accession>A0ABX7AN76</accession>
<reference evidence="1 2" key="1">
    <citation type="submission" date="2020-01" db="EMBL/GenBank/DDBJ databases">
        <authorList>
            <person name="Liu G."/>
            <person name="Liu B."/>
        </authorList>
    </citation>
    <scope>NUCLEOTIDE SEQUENCE [LARGE SCALE GENOMIC DNA]</scope>
    <source>
        <strain evidence="1 2">FJAT-51161</strain>
    </source>
</reference>
<protein>
    <submittedName>
        <fullName evidence="1">Uncharacterized protein</fullName>
    </submittedName>
</protein>
<organism evidence="1 2">
    <name type="scientific">Lysinibacillus agricola</name>
    <dbReference type="NCBI Taxonomy" id="2590012"/>
    <lineage>
        <taxon>Bacteria</taxon>
        <taxon>Bacillati</taxon>
        <taxon>Bacillota</taxon>
        <taxon>Bacilli</taxon>
        <taxon>Bacillales</taxon>
        <taxon>Bacillaceae</taxon>
        <taxon>Lysinibacillus</taxon>
    </lineage>
</organism>
<dbReference type="RefSeq" id="WP_158003064.1">
    <property type="nucleotide sequence ID" value="NZ_CP067341.1"/>
</dbReference>
<keyword evidence="2" id="KW-1185">Reference proteome</keyword>
<dbReference type="Proteomes" id="UP000596049">
    <property type="component" value="Chromosome"/>
</dbReference>
<name>A0ABX7AN76_9BACI</name>
<proteinExistence type="predicted"/>
<evidence type="ECO:0000313" key="2">
    <source>
        <dbReference type="Proteomes" id="UP000596049"/>
    </source>
</evidence>
<gene>
    <name evidence="1" type="ORF">FJQ98_15895</name>
</gene>